<dbReference type="AlphaFoldDB" id="A0A554SH53"/>
<name>A0A554SH53_9ACTN</name>
<feature type="compositionally biased region" description="Low complexity" evidence="1">
    <location>
        <begin position="150"/>
        <end position="168"/>
    </location>
</feature>
<dbReference type="InterPro" id="IPR024079">
    <property type="entry name" value="MetalloPept_cat_dom_sf"/>
</dbReference>
<organism evidence="4 5">
    <name type="scientific">Aeromicrobium piscarium</name>
    <dbReference type="NCBI Taxonomy" id="2590901"/>
    <lineage>
        <taxon>Bacteria</taxon>
        <taxon>Bacillati</taxon>
        <taxon>Actinomycetota</taxon>
        <taxon>Actinomycetes</taxon>
        <taxon>Propionibacteriales</taxon>
        <taxon>Nocardioidaceae</taxon>
        <taxon>Aeromicrobium</taxon>
    </lineage>
</organism>
<dbReference type="Gene3D" id="3.40.390.10">
    <property type="entry name" value="Collagenase (Catalytic Domain)"/>
    <property type="match status" value="1"/>
</dbReference>
<reference evidence="4 5" key="1">
    <citation type="submission" date="2019-07" db="EMBL/GenBank/DDBJ databases">
        <authorList>
            <person name="Zhao L.H."/>
        </authorList>
    </citation>
    <scope>NUCLEOTIDE SEQUENCE [LARGE SCALE GENOMIC DNA]</scope>
    <source>
        <strain evidence="4 5">Co35</strain>
    </source>
</reference>
<sequence length="354" mass="38236">MAHVRSACRTRRRRIGLLQHRPRGDLGSCWPSSGGSGGIRRNGAAVARRHGSGDLPIRGRRTHLGALDPGHLVNRQPGARRARGARADLGRRRANRPRAVGRRRADSARPHHRTTRILLGLAVATGVIALTGVLTFWNSSQPAPANTTKSSLADTPPSPATSPSRLSPIAPPVTLTPQVPQAGTGEFMLAPSAGASTGPAPLRYSVAVEEGLDVDPAEFAKVVDQTLADDRGWRSVGDHEFERVASGEEIRILLATPDTVDQLCAPLDTKGEVSCRNEDRVVINAKRWFFGAEPFQRPLREYRQYVINHETGHALGYPHQSCPQPGTPAPVMLQQTLRMEGCSPNPWPADGPPH</sequence>
<evidence type="ECO:0000313" key="5">
    <source>
        <dbReference type="Proteomes" id="UP000316988"/>
    </source>
</evidence>
<dbReference type="InterPro" id="IPR022603">
    <property type="entry name" value="DUF3152"/>
</dbReference>
<evidence type="ECO:0000256" key="2">
    <source>
        <dbReference type="SAM" id="Phobius"/>
    </source>
</evidence>
<protein>
    <submittedName>
        <fullName evidence="4">DUF3152 domain-containing protein</fullName>
    </submittedName>
</protein>
<keyword evidence="5" id="KW-1185">Reference proteome</keyword>
<dbReference type="OrthoDB" id="9779865at2"/>
<feature type="compositionally biased region" description="Basic residues" evidence="1">
    <location>
        <begin position="92"/>
        <end position="102"/>
    </location>
</feature>
<comment type="caution">
    <text evidence="4">The sequence shown here is derived from an EMBL/GenBank/DDBJ whole genome shotgun (WGS) entry which is preliminary data.</text>
</comment>
<accession>A0A554SH53</accession>
<feature type="region of interest" description="Disordered" evidence="1">
    <location>
        <begin position="142"/>
        <end position="192"/>
    </location>
</feature>
<feature type="region of interest" description="Disordered" evidence="1">
    <location>
        <begin position="28"/>
        <end position="111"/>
    </location>
</feature>
<evidence type="ECO:0000259" key="3">
    <source>
        <dbReference type="Pfam" id="PF11350"/>
    </source>
</evidence>
<feature type="domain" description="DUF3152" evidence="3">
    <location>
        <begin position="178"/>
        <end position="340"/>
    </location>
</feature>
<proteinExistence type="predicted"/>
<evidence type="ECO:0000313" key="4">
    <source>
        <dbReference type="EMBL" id="TSD65682.1"/>
    </source>
</evidence>
<evidence type="ECO:0000256" key="1">
    <source>
        <dbReference type="SAM" id="MobiDB-lite"/>
    </source>
</evidence>
<dbReference type="SUPFAM" id="SSF55486">
    <property type="entry name" value="Metalloproteases ('zincins'), catalytic domain"/>
    <property type="match status" value="1"/>
</dbReference>
<dbReference type="Proteomes" id="UP000316988">
    <property type="component" value="Unassembled WGS sequence"/>
</dbReference>
<feature type="transmembrane region" description="Helical" evidence="2">
    <location>
        <begin position="117"/>
        <end position="137"/>
    </location>
</feature>
<dbReference type="EMBL" id="VLNT01000002">
    <property type="protein sequence ID" value="TSD65682.1"/>
    <property type="molecule type" value="Genomic_DNA"/>
</dbReference>
<dbReference type="Pfam" id="PF11350">
    <property type="entry name" value="DUF3152"/>
    <property type="match status" value="1"/>
</dbReference>
<keyword evidence="2" id="KW-0472">Membrane</keyword>
<keyword evidence="2" id="KW-0812">Transmembrane</keyword>
<keyword evidence="2" id="KW-1133">Transmembrane helix</keyword>
<dbReference type="GO" id="GO:0008237">
    <property type="term" value="F:metallopeptidase activity"/>
    <property type="evidence" value="ECO:0007669"/>
    <property type="project" value="InterPro"/>
</dbReference>
<gene>
    <name evidence="4" type="ORF">FNM00_04485</name>
</gene>